<dbReference type="Pfam" id="PF00664">
    <property type="entry name" value="ABC_membrane"/>
    <property type="match status" value="1"/>
</dbReference>
<comment type="subcellular location">
    <subcellularLocation>
        <location evidence="1">Cell membrane</location>
        <topology evidence="1">Multi-pass membrane protein</topology>
    </subcellularLocation>
</comment>
<feature type="transmembrane region" description="Helical" evidence="8">
    <location>
        <begin position="280"/>
        <end position="304"/>
    </location>
</feature>
<dbReference type="SUPFAM" id="SSF52540">
    <property type="entry name" value="P-loop containing nucleoside triphosphate hydrolases"/>
    <property type="match status" value="1"/>
</dbReference>
<dbReference type="InterPro" id="IPR003439">
    <property type="entry name" value="ABC_transporter-like_ATP-bd"/>
</dbReference>
<dbReference type="GO" id="GO:0005524">
    <property type="term" value="F:ATP binding"/>
    <property type="evidence" value="ECO:0007669"/>
    <property type="project" value="UniProtKB-KW"/>
</dbReference>
<gene>
    <name evidence="11" type="ORF">FCN80_06235</name>
</gene>
<keyword evidence="7 8" id="KW-0472">Membrane</keyword>
<evidence type="ECO:0000256" key="7">
    <source>
        <dbReference type="ARBA" id="ARBA00023136"/>
    </source>
</evidence>
<reference evidence="11 12" key="1">
    <citation type="submission" date="2019-04" db="EMBL/GenBank/DDBJ databases">
        <authorList>
            <person name="Li M."/>
            <person name="Gao C."/>
        </authorList>
    </citation>
    <scope>NUCLEOTIDE SEQUENCE [LARGE SCALE GENOMIC DNA]</scope>
    <source>
        <strain evidence="11 12">BGMRC 2031</strain>
    </source>
</reference>
<evidence type="ECO:0000256" key="6">
    <source>
        <dbReference type="ARBA" id="ARBA00022989"/>
    </source>
</evidence>
<keyword evidence="12" id="KW-1185">Reference proteome</keyword>
<dbReference type="InterPro" id="IPR017871">
    <property type="entry name" value="ABC_transporter-like_CS"/>
</dbReference>
<evidence type="ECO:0000256" key="2">
    <source>
        <dbReference type="ARBA" id="ARBA00005417"/>
    </source>
</evidence>
<dbReference type="PANTHER" id="PTHR24221:SF654">
    <property type="entry name" value="ATP-BINDING CASSETTE SUB-FAMILY B MEMBER 6"/>
    <property type="match status" value="1"/>
</dbReference>
<dbReference type="InterPro" id="IPR003593">
    <property type="entry name" value="AAA+_ATPase"/>
</dbReference>
<dbReference type="SUPFAM" id="SSF90123">
    <property type="entry name" value="ABC transporter transmembrane region"/>
    <property type="match status" value="1"/>
</dbReference>
<keyword evidence="4" id="KW-0547">Nucleotide-binding</keyword>
<evidence type="ECO:0000259" key="9">
    <source>
        <dbReference type="PROSITE" id="PS50893"/>
    </source>
</evidence>
<feature type="transmembrane region" description="Helical" evidence="8">
    <location>
        <begin position="57"/>
        <end position="76"/>
    </location>
</feature>
<evidence type="ECO:0000259" key="10">
    <source>
        <dbReference type="PROSITE" id="PS50929"/>
    </source>
</evidence>
<feature type="domain" description="ABC transmembrane type-1" evidence="10">
    <location>
        <begin position="22"/>
        <end position="306"/>
    </location>
</feature>
<feature type="transmembrane region" description="Helical" evidence="8">
    <location>
        <begin position="130"/>
        <end position="155"/>
    </location>
</feature>
<evidence type="ECO:0000256" key="1">
    <source>
        <dbReference type="ARBA" id="ARBA00004651"/>
    </source>
</evidence>
<evidence type="ECO:0000313" key="12">
    <source>
        <dbReference type="Proteomes" id="UP000305202"/>
    </source>
</evidence>
<dbReference type="PROSITE" id="PS00211">
    <property type="entry name" value="ABC_TRANSPORTER_1"/>
    <property type="match status" value="1"/>
</dbReference>
<dbReference type="Gene3D" id="1.20.1560.10">
    <property type="entry name" value="ABC transporter type 1, transmembrane domain"/>
    <property type="match status" value="1"/>
</dbReference>
<organism evidence="11 12">
    <name type="scientific">Martelella alba</name>
    <dbReference type="NCBI Taxonomy" id="2590451"/>
    <lineage>
        <taxon>Bacteria</taxon>
        <taxon>Pseudomonadati</taxon>
        <taxon>Pseudomonadota</taxon>
        <taxon>Alphaproteobacteria</taxon>
        <taxon>Hyphomicrobiales</taxon>
        <taxon>Aurantimonadaceae</taxon>
        <taxon>Martelella</taxon>
    </lineage>
</organism>
<dbReference type="Pfam" id="PF00005">
    <property type="entry name" value="ABC_tran"/>
    <property type="match status" value="1"/>
</dbReference>
<dbReference type="RefSeq" id="WP_136989099.1">
    <property type="nucleotide sequence ID" value="NZ_SZPQ01000004.1"/>
</dbReference>
<evidence type="ECO:0000256" key="8">
    <source>
        <dbReference type="SAM" id="Phobius"/>
    </source>
</evidence>
<dbReference type="InterPro" id="IPR027417">
    <property type="entry name" value="P-loop_NTPase"/>
</dbReference>
<evidence type="ECO:0000256" key="4">
    <source>
        <dbReference type="ARBA" id="ARBA00022741"/>
    </source>
</evidence>
<dbReference type="SMART" id="SM00382">
    <property type="entry name" value="AAA"/>
    <property type="match status" value="1"/>
</dbReference>
<feature type="transmembrane region" description="Helical" evidence="8">
    <location>
        <begin position="21"/>
        <end position="42"/>
    </location>
</feature>
<protein>
    <submittedName>
        <fullName evidence="11">ABC transporter ATP-binding protein</fullName>
    </submittedName>
</protein>
<name>A0ABY2ST72_9HYPH</name>
<keyword evidence="3 8" id="KW-0812">Transmembrane</keyword>
<dbReference type="InterPro" id="IPR039421">
    <property type="entry name" value="Type_1_exporter"/>
</dbReference>
<dbReference type="InterPro" id="IPR036640">
    <property type="entry name" value="ABC1_TM_sf"/>
</dbReference>
<dbReference type="Gene3D" id="3.40.50.300">
    <property type="entry name" value="P-loop containing nucleotide triphosphate hydrolases"/>
    <property type="match status" value="1"/>
</dbReference>
<dbReference type="InterPro" id="IPR011527">
    <property type="entry name" value="ABC1_TM_dom"/>
</dbReference>
<dbReference type="PROSITE" id="PS50929">
    <property type="entry name" value="ABC_TM1F"/>
    <property type="match status" value="1"/>
</dbReference>
<evidence type="ECO:0000256" key="5">
    <source>
        <dbReference type="ARBA" id="ARBA00022840"/>
    </source>
</evidence>
<dbReference type="Proteomes" id="UP000305202">
    <property type="component" value="Unassembled WGS sequence"/>
</dbReference>
<dbReference type="PANTHER" id="PTHR24221">
    <property type="entry name" value="ATP-BINDING CASSETTE SUB-FAMILY B"/>
    <property type="match status" value="1"/>
</dbReference>
<comment type="similarity">
    <text evidence="2">Belongs to the ABC transporter superfamily.</text>
</comment>
<feature type="transmembrane region" description="Helical" evidence="8">
    <location>
        <begin position="161"/>
        <end position="182"/>
    </location>
</feature>
<dbReference type="EMBL" id="SZPQ01000004">
    <property type="protein sequence ID" value="TKI07481.1"/>
    <property type="molecule type" value="Genomic_DNA"/>
</dbReference>
<feature type="domain" description="ABC transporter" evidence="9">
    <location>
        <begin position="340"/>
        <end position="557"/>
    </location>
</feature>
<keyword evidence="5 11" id="KW-0067">ATP-binding</keyword>
<dbReference type="PROSITE" id="PS50893">
    <property type="entry name" value="ABC_TRANSPORTER_2"/>
    <property type="match status" value="1"/>
</dbReference>
<comment type="caution">
    <text evidence="11">The sequence shown here is derived from an EMBL/GenBank/DDBJ whole genome shotgun (WGS) entry which is preliminary data.</text>
</comment>
<sequence length="557" mass="62656">MKIRYYLKHIRSHYRNWHRDFLISSLLMFIVAGVNVLTPYFLSQSINIITTPQDNVAYFYLYVILFSLCWTTANVMEWVNNTVSAGFLVKTESAVHSSIFSKIIHARYSPLNDMTVGHIIEEMTRGRESFVSLVHTLFWGLLPLLIQISLSLVVILAKAGLIFSLVYLASLALFFLLSYHFSQKSVNVHHNMMEMHNHITSHLSEKLSLLDDIKINASYQKEMHTLSHLVKRYIGTISLGNRKIGRFMIYQILFLGVLLTGFTYYAAILTVKGIRPAGDYILLGGYITQIALPLILVGGSLINIKKDLSAIKRLDVFFDREEIAPSLTKAFGQTSPKEIFLAKNLALTIENHIIVKDLSFVIQQGELVTITGPSGVGKSLLLQIMSCLHPLGEGTLYFRGQDIRGLGIRDIAAHCAIARQQPKVFTGTLRENLLYGCDYPVADAQLYDIARLLELDGIGRVNDAIALLDRMITPEQPLSGGEKQRIAIGRALARRKEIILLDEPSSALDERMASKIFAYLKAMGLTVIMVTHKPDFCRKADKTIRLEAISSREHRDA</sequence>
<accession>A0ABY2ST72</accession>
<keyword evidence="6 8" id="KW-1133">Transmembrane helix</keyword>
<evidence type="ECO:0000313" key="11">
    <source>
        <dbReference type="EMBL" id="TKI07481.1"/>
    </source>
</evidence>
<proteinExistence type="inferred from homology"/>
<feature type="transmembrane region" description="Helical" evidence="8">
    <location>
        <begin position="247"/>
        <end position="268"/>
    </location>
</feature>
<evidence type="ECO:0000256" key="3">
    <source>
        <dbReference type="ARBA" id="ARBA00022692"/>
    </source>
</evidence>